<dbReference type="PANTHER" id="PTHR21145">
    <property type="entry name" value="CHORISMATE MUTASE"/>
    <property type="match status" value="1"/>
</dbReference>
<dbReference type="InterPro" id="IPR036263">
    <property type="entry name" value="Chorismate_II_sf"/>
</dbReference>
<dbReference type="NCBIfam" id="TIGR01802">
    <property type="entry name" value="CM_pl-yst"/>
    <property type="match status" value="1"/>
</dbReference>
<dbReference type="GO" id="GO:0009094">
    <property type="term" value="P:L-phenylalanine biosynthetic process"/>
    <property type="evidence" value="ECO:0007669"/>
    <property type="project" value="UniProtKB-KW"/>
</dbReference>
<dbReference type="UniPathway" id="UPA00120">
    <property type="reaction ID" value="UER00203"/>
</dbReference>
<evidence type="ECO:0000259" key="12">
    <source>
        <dbReference type="Pfam" id="PF01817"/>
    </source>
</evidence>
<evidence type="ECO:0000256" key="5">
    <source>
        <dbReference type="ARBA" id="ARBA00022490"/>
    </source>
</evidence>
<dbReference type="Pfam" id="PF01817">
    <property type="entry name" value="CM_2"/>
    <property type="match status" value="1"/>
</dbReference>
<evidence type="ECO:0000256" key="2">
    <source>
        <dbReference type="ARBA" id="ARBA00004817"/>
    </source>
</evidence>
<dbReference type="STRING" id="71717.A0A4Y7U1Z5"/>
<sequence length="329" mass="36635">MISLNLTSGEDPLNLDRIRAVLVRLEDTIIFGLIERAQFAHNPQMYQRGAFKELMDLGFKGSWLEWFLKETETFHAKARRYTSPDEYPFSTGLPDPVLPAVNFPKILYPNNINANPSILSFYTRAIVPRITRRATLSLAAQKRANGLTGDQEFEDDGNYGSAATMDVEVLQSISKRVHYGKFVSESKFMSDPAGFIPHIIKPNRDALERLITKPEVERKLLLRLQKKAATYAQDLGPDGDPIPLPTNGKGPSGVVNGNGYGGKLGDLAKLDVDGVVDLYESYIIPLTKEVEVEYLLHRLDGLTQDDIDKLLEISKEKGRKAKAEANGTS</sequence>
<keyword evidence="7" id="KW-0028">Amino-acid biosynthesis</keyword>
<dbReference type="AlphaFoldDB" id="A0A4Y7U1Z5"/>
<evidence type="ECO:0000256" key="9">
    <source>
        <dbReference type="ARBA" id="ARBA00023222"/>
    </source>
</evidence>
<dbReference type="InterPro" id="IPR037039">
    <property type="entry name" value="CM_AroQ_sf_eucaryotic"/>
</dbReference>
<keyword evidence="9" id="KW-0584">Phenylalanine biosynthesis</keyword>
<dbReference type="SUPFAM" id="SSF48600">
    <property type="entry name" value="Chorismate mutase II"/>
    <property type="match status" value="1"/>
</dbReference>
<protein>
    <recommendedName>
        <fullName evidence="4">Chorismate mutase</fullName>
        <ecNumber evidence="3">5.4.99.5</ecNumber>
    </recommendedName>
</protein>
<dbReference type="EMBL" id="QPFP01000001">
    <property type="protein sequence ID" value="TEB39812.1"/>
    <property type="molecule type" value="Genomic_DNA"/>
</dbReference>
<keyword evidence="10" id="KW-0413">Isomerase</keyword>
<evidence type="ECO:0000313" key="13">
    <source>
        <dbReference type="EMBL" id="TEB39812.1"/>
    </source>
</evidence>
<keyword evidence="8" id="KW-0057">Aromatic amino acid biosynthesis</keyword>
<evidence type="ECO:0000256" key="6">
    <source>
        <dbReference type="ARBA" id="ARBA00022498"/>
    </source>
</evidence>
<dbReference type="GO" id="GO:0006571">
    <property type="term" value="P:tyrosine biosynthetic process"/>
    <property type="evidence" value="ECO:0007669"/>
    <property type="project" value="UniProtKB-KW"/>
</dbReference>
<evidence type="ECO:0000256" key="7">
    <source>
        <dbReference type="ARBA" id="ARBA00022605"/>
    </source>
</evidence>
<dbReference type="PROSITE" id="PS51169">
    <property type="entry name" value="CHORISMATE_MUT_3"/>
    <property type="match status" value="1"/>
</dbReference>
<comment type="pathway">
    <text evidence="2">Metabolic intermediate biosynthesis; prephenate biosynthesis; prephenate from chorismate: step 1/1.</text>
</comment>
<evidence type="ECO:0000256" key="3">
    <source>
        <dbReference type="ARBA" id="ARBA00012404"/>
    </source>
</evidence>
<gene>
    <name evidence="13" type="ORF">FA13DRAFT_1724033</name>
</gene>
<dbReference type="EC" id="5.4.99.5" evidence="3"/>
<comment type="caution">
    <text evidence="13">The sequence shown here is derived from an EMBL/GenBank/DDBJ whole genome shotgun (WGS) entry which is preliminary data.</text>
</comment>
<reference evidence="13 14" key="1">
    <citation type="journal article" date="2019" name="Nat. Ecol. Evol.">
        <title>Megaphylogeny resolves global patterns of mushroom evolution.</title>
        <authorList>
            <person name="Varga T."/>
            <person name="Krizsan K."/>
            <person name="Foldi C."/>
            <person name="Dima B."/>
            <person name="Sanchez-Garcia M."/>
            <person name="Sanchez-Ramirez S."/>
            <person name="Szollosi G.J."/>
            <person name="Szarkandi J.G."/>
            <person name="Papp V."/>
            <person name="Albert L."/>
            <person name="Andreopoulos W."/>
            <person name="Angelini C."/>
            <person name="Antonin V."/>
            <person name="Barry K.W."/>
            <person name="Bougher N.L."/>
            <person name="Buchanan P."/>
            <person name="Buyck B."/>
            <person name="Bense V."/>
            <person name="Catcheside P."/>
            <person name="Chovatia M."/>
            <person name="Cooper J."/>
            <person name="Damon W."/>
            <person name="Desjardin D."/>
            <person name="Finy P."/>
            <person name="Geml J."/>
            <person name="Haridas S."/>
            <person name="Hughes K."/>
            <person name="Justo A."/>
            <person name="Karasinski D."/>
            <person name="Kautmanova I."/>
            <person name="Kiss B."/>
            <person name="Kocsube S."/>
            <person name="Kotiranta H."/>
            <person name="LaButti K.M."/>
            <person name="Lechner B.E."/>
            <person name="Liimatainen K."/>
            <person name="Lipzen A."/>
            <person name="Lukacs Z."/>
            <person name="Mihaltcheva S."/>
            <person name="Morgado L.N."/>
            <person name="Niskanen T."/>
            <person name="Noordeloos M.E."/>
            <person name="Ohm R.A."/>
            <person name="Ortiz-Santana B."/>
            <person name="Ovrebo C."/>
            <person name="Racz N."/>
            <person name="Riley R."/>
            <person name="Savchenko A."/>
            <person name="Shiryaev A."/>
            <person name="Soop K."/>
            <person name="Spirin V."/>
            <person name="Szebenyi C."/>
            <person name="Tomsovsky M."/>
            <person name="Tulloss R.E."/>
            <person name="Uehling J."/>
            <person name="Grigoriev I.V."/>
            <person name="Vagvolgyi C."/>
            <person name="Papp T."/>
            <person name="Martin F.M."/>
            <person name="Miettinen O."/>
            <person name="Hibbett D.S."/>
            <person name="Nagy L.G."/>
        </authorList>
    </citation>
    <scope>NUCLEOTIDE SEQUENCE [LARGE SCALE GENOMIC DNA]</scope>
    <source>
        <strain evidence="13 14">FP101781</strain>
    </source>
</reference>
<proteinExistence type="predicted"/>
<dbReference type="Gene3D" id="1.10.590.10">
    <property type="entry name" value="Chorismate mutase, AroQ class superfamily, eukaryotic"/>
    <property type="match status" value="1"/>
</dbReference>
<evidence type="ECO:0000313" key="14">
    <source>
        <dbReference type="Proteomes" id="UP000298030"/>
    </source>
</evidence>
<evidence type="ECO:0000256" key="4">
    <source>
        <dbReference type="ARBA" id="ARBA00020296"/>
    </source>
</evidence>
<keyword evidence="5" id="KW-0963">Cytoplasm</keyword>
<keyword evidence="14" id="KW-1185">Reference proteome</keyword>
<keyword evidence="6" id="KW-0827">Tyrosine biosynthesis</keyword>
<feature type="domain" description="Chorismate mutase" evidence="12">
    <location>
        <begin position="160"/>
        <end position="291"/>
    </location>
</feature>
<dbReference type="PANTHER" id="PTHR21145:SF12">
    <property type="entry name" value="CHORISMATE MUTASE"/>
    <property type="match status" value="1"/>
</dbReference>
<organism evidence="13 14">
    <name type="scientific">Coprinellus micaceus</name>
    <name type="common">Glistening ink-cap mushroom</name>
    <name type="synonym">Coprinus micaceus</name>
    <dbReference type="NCBI Taxonomy" id="71717"/>
    <lineage>
        <taxon>Eukaryota</taxon>
        <taxon>Fungi</taxon>
        <taxon>Dikarya</taxon>
        <taxon>Basidiomycota</taxon>
        <taxon>Agaricomycotina</taxon>
        <taxon>Agaricomycetes</taxon>
        <taxon>Agaricomycetidae</taxon>
        <taxon>Agaricales</taxon>
        <taxon>Agaricineae</taxon>
        <taxon>Psathyrellaceae</taxon>
        <taxon>Coprinellus</taxon>
    </lineage>
</organism>
<name>A0A4Y7U1Z5_COPMI</name>
<dbReference type="GO" id="GO:0046417">
    <property type="term" value="P:chorismate metabolic process"/>
    <property type="evidence" value="ECO:0007669"/>
    <property type="project" value="InterPro"/>
</dbReference>
<evidence type="ECO:0000256" key="10">
    <source>
        <dbReference type="ARBA" id="ARBA00023235"/>
    </source>
</evidence>
<evidence type="ECO:0000256" key="1">
    <source>
        <dbReference type="ARBA" id="ARBA00004496"/>
    </source>
</evidence>
<dbReference type="OrthoDB" id="191918at2759"/>
<comment type="catalytic activity">
    <reaction evidence="11">
        <text>chorismate = prephenate</text>
        <dbReference type="Rhea" id="RHEA:13897"/>
        <dbReference type="ChEBI" id="CHEBI:29748"/>
        <dbReference type="ChEBI" id="CHEBI:29934"/>
        <dbReference type="EC" id="5.4.99.5"/>
    </reaction>
    <physiologicalReaction direction="left-to-right" evidence="11">
        <dbReference type="Rhea" id="RHEA:13898"/>
    </physiologicalReaction>
</comment>
<comment type="subcellular location">
    <subcellularLocation>
        <location evidence="1">Cytoplasm</location>
    </subcellularLocation>
</comment>
<evidence type="ECO:0000256" key="11">
    <source>
        <dbReference type="ARBA" id="ARBA00023979"/>
    </source>
</evidence>
<dbReference type="GO" id="GO:0004106">
    <property type="term" value="F:chorismate mutase activity"/>
    <property type="evidence" value="ECO:0007669"/>
    <property type="project" value="UniProtKB-EC"/>
</dbReference>
<evidence type="ECO:0000256" key="8">
    <source>
        <dbReference type="ARBA" id="ARBA00023141"/>
    </source>
</evidence>
<dbReference type="InterPro" id="IPR008238">
    <property type="entry name" value="Chorismate_mutase_AroQ_euk"/>
</dbReference>
<dbReference type="InterPro" id="IPR002701">
    <property type="entry name" value="CM_II_prokaryot"/>
</dbReference>
<accession>A0A4Y7U1Z5</accession>
<dbReference type="GO" id="GO:0005737">
    <property type="term" value="C:cytoplasm"/>
    <property type="evidence" value="ECO:0007669"/>
    <property type="project" value="UniProtKB-SubCell"/>
</dbReference>
<dbReference type="Proteomes" id="UP000298030">
    <property type="component" value="Unassembled WGS sequence"/>
</dbReference>